<organism evidence="2 3">
    <name type="scientific">Mycolicibacterium hassiacum (strain DSM 44199 / CIP 105218 / JCM 12690 / 3849)</name>
    <name type="common">Mycobacterium hassiacum</name>
    <dbReference type="NCBI Taxonomy" id="1122247"/>
    <lineage>
        <taxon>Bacteria</taxon>
        <taxon>Bacillati</taxon>
        <taxon>Actinomycetota</taxon>
        <taxon>Actinomycetes</taxon>
        <taxon>Mycobacteriales</taxon>
        <taxon>Mycobacteriaceae</taxon>
        <taxon>Mycolicibacterium</taxon>
    </lineage>
</organism>
<keyword evidence="3" id="KW-1185">Reference proteome</keyword>
<dbReference type="AlphaFoldDB" id="K5BEC2"/>
<gene>
    <name evidence="2" type="ORF">C731_3143</name>
</gene>
<comment type="caution">
    <text evidence="2">The sequence shown here is derived from an EMBL/GenBank/DDBJ whole genome shotgun (WGS) entry which is preliminary data.</text>
</comment>
<name>K5BEC2_MYCHD</name>
<proteinExistence type="predicted"/>
<sequence length="169" mass="17708">MRIVIVSVTAALLVIIGVAVGVGVARWTSDDRKSVSSADCETADRVLDEYKAVGAKMPTLVDDSTAPPDPGAIDAVERAASNIRVTASSFADSELRQSALKIAAGLDRTADMWRNPSPPGKVPHVKTSLDTARGVADLLEACPELSDTPPAPDPFLEIPSELPGQPVRP</sequence>
<evidence type="ECO:0000256" key="1">
    <source>
        <dbReference type="SAM" id="MobiDB-lite"/>
    </source>
</evidence>
<protein>
    <submittedName>
        <fullName evidence="2">Uncharacterized protein</fullName>
    </submittedName>
</protein>
<reference evidence="2 3" key="1">
    <citation type="journal article" date="2012" name="J. Bacteriol.">
        <title>Genome sequence of Mycobacterium hassiacum DSM 44199, a rare source of heat-stable mycobacterial proteins.</title>
        <authorList>
            <person name="Tiago I."/>
            <person name="Maranha A."/>
            <person name="Mendes V."/>
            <person name="Alarico S."/>
            <person name="Moynihan P.J."/>
            <person name="Clarke A.J."/>
            <person name="Macedo-Ribeiro S."/>
            <person name="Pereira P.J."/>
            <person name="Empadinhas N."/>
        </authorList>
    </citation>
    <scope>NUCLEOTIDE SEQUENCE [LARGE SCALE GENOMIC DNA]</scope>
    <source>
        <strain evidence="3">DSM 44199 / CIP 105218 / JCM 12690 / 3849</strain>
    </source>
</reference>
<dbReference type="RefSeq" id="WP_005629177.1">
    <property type="nucleotide sequence ID" value="NZ_AMRA01000090.1"/>
</dbReference>
<evidence type="ECO:0000313" key="2">
    <source>
        <dbReference type="EMBL" id="EKF22862.1"/>
    </source>
</evidence>
<dbReference type="PATRIC" id="fig|1122247.3.peg.3013"/>
<dbReference type="Proteomes" id="UP000006265">
    <property type="component" value="Unassembled WGS sequence"/>
</dbReference>
<dbReference type="EMBL" id="AMRA01000090">
    <property type="protein sequence ID" value="EKF22862.1"/>
    <property type="molecule type" value="Genomic_DNA"/>
</dbReference>
<evidence type="ECO:0000313" key="3">
    <source>
        <dbReference type="Proteomes" id="UP000006265"/>
    </source>
</evidence>
<accession>K5BEC2</accession>
<dbReference type="STRING" id="1122247.GCA_000379865_03326"/>
<feature type="region of interest" description="Disordered" evidence="1">
    <location>
        <begin position="145"/>
        <end position="169"/>
    </location>
</feature>